<name>A0ABR6X8E8_9BURK</name>
<dbReference type="PROSITE" id="PS50093">
    <property type="entry name" value="PKD"/>
    <property type="match status" value="1"/>
</dbReference>
<evidence type="ECO:0000313" key="3">
    <source>
        <dbReference type="Proteomes" id="UP000648257"/>
    </source>
</evidence>
<proteinExistence type="predicted"/>
<dbReference type="Pfam" id="PF18911">
    <property type="entry name" value="PKD_4"/>
    <property type="match status" value="1"/>
</dbReference>
<sequence>MKLKTQSGRAAVSALVLVLLVGAGVYFVENINNSVSGVIDSANRLSARVAGNANLDPKHTNGKVTESVPALTNQADAAKLASIQSPSTPVSAERAQFMAQITVPNDFVPSNAEGSIENAPFSRIDLPEIASGQRAIDLLGDNIASVAQWYGLSTDGLKQLMLKDLTVHIDRKGRMLTIDDGVDDKQASLIVEEPKDKPFQFDAEKSAVGNAVNNSIYPLDQTFKLQSKPESTRILYLNFKGVGTDPAFDLDKNKGTFSTAEQTMIQKIWARVKEDFSPFDVNVTTEPPTSLVGKTGTSILITNRVHQAGGYAYLNSFGTINLSNPPAFCFQNNLANAEKYIADCVSHELGHTLGLYHQGTATVGYYTGHGDGETGWAPIMGVGYYKNLGQWAKGEFNGATNKDDAYAIMLKRGLNPRVDDVGNTTATAMAMTSVISNGLNNLSVAGIIGKVGDIDVFRFTAGAGTLNLSLAVSAFAGNLDAQMQLLDAAGKVVVTSNNLTTLGTAISTKITVGGTYYLSISGVGKGDPKTNGYSTYGSLGQYLITGTAPLYVMTPPVIAVTTSALTGKAALNVNFDARKSSAMVGAQVTKYEWNFGDGTAVSTLPAVLHTYSKVGTYNTVLKITDSNNQTKSQTFKVTVNK</sequence>
<feature type="domain" description="PKD" evidence="1">
    <location>
        <begin position="556"/>
        <end position="641"/>
    </location>
</feature>
<dbReference type="RefSeq" id="WP_186923995.1">
    <property type="nucleotide sequence ID" value="NZ_JACOFW010000022.1"/>
</dbReference>
<dbReference type="Gene3D" id="3.40.390.10">
    <property type="entry name" value="Collagenase (Catalytic Domain)"/>
    <property type="match status" value="1"/>
</dbReference>
<dbReference type="SUPFAM" id="SSF49299">
    <property type="entry name" value="PKD domain"/>
    <property type="match status" value="1"/>
</dbReference>
<dbReference type="InterPro" id="IPR035986">
    <property type="entry name" value="PKD_dom_sf"/>
</dbReference>
<dbReference type="InterPro" id="IPR022409">
    <property type="entry name" value="PKD/Chitinase_dom"/>
</dbReference>
<accession>A0ABR6X8E8</accession>
<keyword evidence="3" id="KW-1185">Reference proteome</keyword>
<dbReference type="SMART" id="SM00089">
    <property type="entry name" value="PKD"/>
    <property type="match status" value="1"/>
</dbReference>
<dbReference type="Proteomes" id="UP000648257">
    <property type="component" value="Unassembled WGS sequence"/>
</dbReference>
<evidence type="ECO:0000313" key="2">
    <source>
        <dbReference type="EMBL" id="MBC3808928.1"/>
    </source>
</evidence>
<dbReference type="Gene3D" id="2.60.120.380">
    <property type="match status" value="1"/>
</dbReference>
<dbReference type="CDD" id="cd00146">
    <property type="entry name" value="PKD"/>
    <property type="match status" value="1"/>
</dbReference>
<organism evidence="2 3">
    <name type="scientific">Undibacterium seohonense</name>
    <dbReference type="NCBI Taxonomy" id="1344950"/>
    <lineage>
        <taxon>Bacteria</taxon>
        <taxon>Pseudomonadati</taxon>
        <taxon>Pseudomonadota</taxon>
        <taxon>Betaproteobacteria</taxon>
        <taxon>Burkholderiales</taxon>
        <taxon>Oxalobacteraceae</taxon>
        <taxon>Undibacterium</taxon>
    </lineage>
</organism>
<dbReference type="InterPro" id="IPR013783">
    <property type="entry name" value="Ig-like_fold"/>
</dbReference>
<dbReference type="EMBL" id="JACOFW010000022">
    <property type="protein sequence ID" value="MBC3808928.1"/>
    <property type="molecule type" value="Genomic_DNA"/>
</dbReference>
<dbReference type="InterPro" id="IPR000601">
    <property type="entry name" value="PKD_dom"/>
</dbReference>
<reference evidence="2 3" key="1">
    <citation type="submission" date="2020-08" db="EMBL/GenBank/DDBJ databases">
        <title>Novel species isolated from subtropical streams in China.</title>
        <authorList>
            <person name="Lu H."/>
        </authorList>
    </citation>
    <scope>NUCLEOTIDE SEQUENCE [LARGE SCALE GENOMIC DNA]</scope>
    <source>
        <strain evidence="2 3">KACC 16656</strain>
    </source>
</reference>
<evidence type="ECO:0000259" key="1">
    <source>
        <dbReference type="PROSITE" id="PS50093"/>
    </source>
</evidence>
<dbReference type="InterPro" id="IPR024079">
    <property type="entry name" value="MetalloPept_cat_dom_sf"/>
</dbReference>
<dbReference type="Gene3D" id="2.60.40.10">
    <property type="entry name" value="Immunoglobulins"/>
    <property type="match status" value="1"/>
</dbReference>
<comment type="caution">
    <text evidence="2">The sequence shown here is derived from an EMBL/GenBank/DDBJ whole genome shotgun (WGS) entry which is preliminary data.</text>
</comment>
<gene>
    <name evidence="2" type="ORF">H8K52_16425</name>
</gene>
<dbReference type="SUPFAM" id="SSF55486">
    <property type="entry name" value="Metalloproteases ('zincins'), catalytic domain"/>
    <property type="match status" value="1"/>
</dbReference>
<protein>
    <submittedName>
        <fullName evidence="2">PKD domain-containing protein</fullName>
    </submittedName>
</protein>